<feature type="binding site" evidence="17">
    <location>
        <position position="853"/>
    </location>
    <ligand>
        <name>ATP</name>
        <dbReference type="ChEBI" id="CHEBI:30616"/>
    </ligand>
</feature>
<feature type="compositionally biased region" description="Polar residues" evidence="20">
    <location>
        <begin position="1291"/>
        <end position="1318"/>
    </location>
</feature>
<evidence type="ECO:0000256" key="5">
    <source>
        <dbReference type="ARBA" id="ARBA00022723"/>
    </source>
</evidence>
<feature type="binding site" evidence="17">
    <location>
        <position position="590"/>
    </location>
    <ligand>
        <name>ATP</name>
        <dbReference type="ChEBI" id="CHEBI:30616"/>
    </ligand>
</feature>
<dbReference type="InterPro" id="IPR059000">
    <property type="entry name" value="ATPase_P-type_domA"/>
</dbReference>
<dbReference type="Pfam" id="PF16212">
    <property type="entry name" value="PhoLip_ATPase_C"/>
    <property type="match status" value="1"/>
</dbReference>
<dbReference type="PRINTS" id="PR00119">
    <property type="entry name" value="CATATPASE"/>
</dbReference>
<dbReference type="GO" id="GO:0006892">
    <property type="term" value="P:post-Golgi vesicle-mediated transport"/>
    <property type="evidence" value="ECO:0007669"/>
    <property type="project" value="TreeGrafter"/>
</dbReference>
<feature type="binding site" evidence="17">
    <location>
        <position position="715"/>
    </location>
    <ligand>
        <name>ATP</name>
        <dbReference type="ChEBI" id="CHEBI:30616"/>
    </ligand>
</feature>
<dbReference type="InterPro" id="IPR032631">
    <property type="entry name" value="P-type_ATPase_N"/>
</dbReference>
<evidence type="ECO:0000256" key="19">
    <source>
        <dbReference type="RuleBase" id="RU362033"/>
    </source>
</evidence>
<feature type="binding site" evidence="18">
    <location>
        <position position="588"/>
    </location>
    <ligand>
        <name>Mg(2+)</name>
        <dbReference type="ChEBI" id="CHEBI:18420"/>
    </ligand>
</feature>
<dbReference type="SFLD" id="SFLDS00003">
    <property type="entry name" value="Haloacid_Dehalogenase"/>
    <property type="match status" value="1"/>
</dbReference>
<comment type="cofactor">
    <cofactor evidence="1 18">
        <name>Mg(2+)</name>
        <dbReference type="ChEBI" id="CHEBI:18420"/>
    </cofactor>
</comment>
<feature type="binding site" evidence="17">
    <location>
        <position position="738"/>
    </location>
    <ligand>
        <name>ATP</name>
        <dbReference type="ChEBI" id="CHEBI:30616"/>
    </ligand>
</feature>
<feature type="domain" description="P-type ATPase A" evidence="21">
    <location>
        <begin position="301"/>
        <end position="370"/>
    </location>
</feature>
<dbReference type="InterPro" id="IPR023299">
    <property type="entry name" value="ATPase_P-typ_cyto_dom_N"/>
</dbReference>
<feature type="binding site" evidence="18">
    <location>
        <position position="973"/>
    </location>
    <ligand>
        <name>Mg(2+)</name>
        <dbReference type="ChEBI" id="CHEBI:18420"/>
    </ligand>
</feature>
<dbReference type="SUPFAM" id="SSF56784">
    <property type="entry name" value="HAD-like"/>
    <property type="match status" value="1"/>
</dbReference>
<feature type="transmembrane region" description="Helical" evidence="19">
    <location>
        <begin position="1217"/>
        <end position="1236"/>
    </location>
</feature>
<dbReference type="GO" id="GO:0000287">
    <property type="term" value="F:magnesium ion binding"/>
    <property type="evidence" value="ECO:0007669"/>
    <property type="project" value="UniProtKB-UniRule"/>
</dbReference>
<evidence type="ECO:0000256" key="1">
    <source>
        <dbReference type="ARBA" id="ARBA00001946"/>
    </source>
</evidence>
<evidence type="ECO:0000256" key="14">
    <source>
        <dbReference type="ARBA" id="ARBA00049128"/>
    </source>
</evidence>
<dbReference type="PROSITE" id="PS00154">
    <property type="entry name" value="ATPASE_E1_E2"/>
    <property type="match status" value="1"/>
</dbReference>
<feature type="binding site" evidence="17">
    <location>
        <position position="588"/>
    </location>
    <ligand>
        <name>ATP</name>
        <dbReference type="ChEBI" id="CHEBI:30616"/>
    </ligand>
</feature>
<feature type="region of interest" description="Disordered" evidence="20">
    <location>
        <begin position="1288"/>
        <end position="1318"/>
    </location>
</feature>
<dbReference type="InterPro" id="IPR036412">
    <property type="entry name" value="HAD-like_sf"/>
</dbReference>
<dbReference type="InterPro" id="IPR018303">
    <property type="entry name" value="ATPase_P-typ_P_site"/>
</dbReference>
<evidence type="ECO:0000259" key="23">
    <source>
        <dbReference type="Pfam" id="PF16212"/>
    </source>
</evidence>
<feature type="transmembrane region" description="Helical" evidence="19">
    <location>
        <begin position="1143"/>
        <end position="1162"/>
    </location>
</feature>
<dbReference type="GO" id="GO:0032456">
    <property type="term" value="P:endocytic recycling"/>
    <property type="evidence" value="ECO:0007669"/>
    <property type="project" value="TreeGrafter"/>
</dbReference>
<evidence type="ECO:0000259" key="21">
    <source>
        <dbReference type="Pfam" id="PF00122"/>
    </source>
</evidence>
<dbReference type="SFLD" id="SFLDF00027">
    <property type="entry name" value="p-type_atpase"/>
    <property type="match status" value="1"/>
</dbReference>
<feature type="transmembrane region" description="Helical" evidence="19">
    <location>
        <begin position="1066"/>
        <end position="1088"/>
    </location>
</feature>
<dbReference type="GO" id="GO:0005524">
    <property type="term" value="F:ATP binding"/>
    <property type="evidence" value="ECO:0007669"/>
    <property type="project" value="UniProtKB-UniRule"/>
</dbReference>
<feature type="region of interest" description="Disordered" evidence="20">
    <location>
        <begin position="1"/>
        <end position="168"/>
    </location>
</feature>
<feature type="binding site" evidence="17">
    <location>
        <position position="674"/>
    </location>
    <ligand>
        <name>ATP</name>
        <dbReference type="ChEBI" id="CHEBI:30616"/>
    </ligand>
</feature>
<dbReference type="Gene3D" id="3.40.50.1000">
    <property type="entry name" value="HAD superfamily/HAD-like"/>
    <property type="match status" value="1"/>
</dbReference>
<dbReference type="InterPro" id="IPR008250">
    <property type="entry name" value="ATPase_P-typ_transduc_dom_A_sf"/>
</dbReference>
<dbReference type="InterPro" id="IPR023298">
    <property type="entry name" value="ATPase_P-typ_TM_dom_sf"/>
</dbReference>
<dbReference type="GO" id="GO:0045332">
    <property type="term" value="P:phospholipid translocation"/>
    <property type="evidence" value="ECO:0007669"/>
    <property type="project" value="TreeGrafter"/>
</dbReference>
<keyword evidence="5 18" id="KW-0479">Metal-binding</keyword>
<dbReference type="EMBL" id="JAODAN010000005">
    <property type="protein sequence ID" value="KAK1924336.1"/>
    <property type="molecule type" value="Genomic_DNA"/>
</dbReference>
<dbReference type="SUPFAM" id="SSF81665">
    <property type="entry name" value="Calcium ATPase, transmembrane domain M"/>
    <property type="match status" value="1"/>
</dbReference>
<evidence type="ECO:0000256" key="4">
    <source>
        <dbReference type="ARBA" id="ARBA00022692"/>
    </source>
</evidence>
<dbReference type="PANTHER" id="PTHR24092">
    <property type="entry name" value="PROBABLE PHOSPHOLIPID-TRANSPORTING ATPASE"/>
    <property type="match status" value="1"/>
</dbReference>
<dbReference type="SUPFAM" id="SSF81653">
    <property type="entry name" value="Calcium ATPase, transduction domain A"/>
    <property type="match status" value="1"/>
</dbReference>
<feature type="transmembrane region" description="Helical" evidence="19">
    <location>
        <begin position="1174"/>
        <end position="1197"/>
    </location>
</feature>
<comment type="catalytic activity">
    <reaction evidence="14">
        <text>a 1,2-diacyl-sn-glycero-3-phosphoethanolamine(out) + ATP + H2O = a 1,2-diacyl-sn-glycero-3-phosphoethanolamine(in) + ADP + phosphate + H(+)</text>
        <dbReference type="Rhea" id="RHEA:66132"/>
        <dbReference type="ChEBI" id="CHEBI:15377"/>
        <dbReference type="ChEBI" id="CHEBI:15378"/>
        <dbReference type="ChEBI" id="CHEBI:30616"/>
        <dbReference type="ChEBI" id="CHEBI:43474"/>
        <dbReference type="ChEBI" id="CHEBI:64612"/>
        <dbReference type="ChEBI" id="CHEBI:456216"/>
    </reaction>
    <physiologicalReaction direction="left-to-right" evidence="14">
        <dbReference type="Rhea" id="RHEA:66133"/>
    </physiologicalReaction>
</comment>
<dbReference type="InterPro" id="IPR006539">
    <property type="entry name" value="P-type_ATPase_IV"/>
</dbReference>
<feature type="binding site" evidence="17">
    <location>
        <position position="852"/>
    </location>
    <ligand>
        <name>ATP</name>
        <dbReference type="ChEBI" id="CHEBI:30616"/>
    </ligand>
</feature>
<dbReference type="InterPro" id="IPR023214">
    <property type="entry name" value="HAD_sf"/>
</dbReference>
<keyword evidence="12 19" id="KW-0472">Membrane</keyword>
<evidence type="ECO:0000256" key="11">
    <source>
        <dbReference type="ARBA" id="ARBA00023034"/>
    </source>
</evidence>
<gene>
    <name evidence="24" type="ORF">DB88DRAFT_438317</name>
</gene>
<dbReference type="Proteomes" id="UP001182556">
    <property type="component" value="Unassembled WGS sequence"/>
</dbReference>
<evidence type="ECO:0000256" key="18">
    <source>
        <dbReference type="PIRSR" id="PIRSR606539-3"/>
    </source>
</evidence>
<dbReference type="GO" id="GO:0005886">
    <property type="term" value="C:plasma membrane"/>
    <property type="evidence" value="ECO:0007669"/>
    <property type="project" value="TreeGrafter"/>
</dbReference>
<keyword evidence="8 18" id="KW-0460">Magnesium</keyword>
<evidence type="ECO:0000256" key="7">
    <source>
        <dbReference type="ARBA" id="ARBA00022840"/>
    </source>
</evidence>
<feature type="binding site" evidence="17">
    <location>
        <position position="943"/>
    </location>
    <ligand>
        <name>ATP</name>
        <dbReference type="ChEBI" id="CHEBI:30616"/>
    </ligand>
</feature>
<proteinExistence type="inferred from homology"/>
<feature type="transmembrane region" description="Helical" evidence="19">
    <location>
        <begin position="475"/>
        <end position="495"/>
    </location>
</feature>
<dbReference type="Gene3D" id="3.40.1110.10">
    <property type="entry name" value="Calcium-transporting ATPase, cytoplasmic domain N"/>
    <property type="match status" value="1"/>
</dbReference>
<feature type="transmembrane region" description="Helical" evidence="19">
    <location>
        <begin position="1109"/>
        <end position="1131"/>
    </location>
</feature>
<feature type="binding site" evidence="17">
    <location>
        <position position="771"/>
    </location>
    <ligand>
        <name>ATP</name>
        <dbReference type="ChEBI" id="CHEBI:30616"/>
    </ligand>
</feature>
<evidence type="ECO:0000256" key="2">
    <source>
        <dbReference type="ARBA" id="ARBA00004166"/>
    </source>
</evidence>
<dbReference type="GO" id="GO:0016887">
    <property type="term" value="F:ATP hydrolysis activity"/>
    <property type="evidence" value="ECO:0007669"/>
    <property type="project" value="InterPro"/>
</dbReference>
<dbReference type="InterPro" id="IPR044492">
    <property type="entry name" value="P_typ_ATPase_HD_dom"/>
</dbReference>
<dbReference type="Gene3D" id="2.70.150.10">
    <property type="entry name" value="Calcium-transporting ATPase, cytoplasmic transduction domain A"/>
    <property type="match status" value="1"/>
</dbReference>
<dbReference type="Pfam" id="PF16209">
    <property type="entry name" value="PhoLip_ATPase_N"/>
    <property type="match status" value="1"/>
</dbReference>
<feature type="compositionally biased region" description="Polar residues" evidence="20">
    <location>
        <begin position="80"/>
        <end position="94"/>
    </location>
</feature>
<feature type="domain" description="P-type ATPase C-terminal" evidence="23">
    <location>
        <begin position="995"/>
        <end position="1246"/>
    </location>
</feature>
<protein>
    <recommendedName>
        <fullName evidence="19">Phospholipid-transporting ATPase</fullName>
        <ecNumber evidence="19">7.6.2.1</ecNumber>
    </recommendedName>
</protein>
<dbReference type="GO" id="GO:0140326">
    <property type="term" value="F:ATPase-coupled intramembrane lipid transporter activity"/>
    <property type="evidence" value="ECO:0007669"/>
    <property type="project" value="UniProtKB-EC"/>
</dbReference>
<dbReference type="SUPFAM" id="SSF81660">
    <property type="entry name" value="Metal cation-transporting ATPase, ATP-binding domain N"/>
    <property type="match status" value="1"/>
</dbReference>
<keyword evidence="4 19" id="KW-0812">Transmembrane</keyword>
<dbReference type="GO" id="GO:0005802">
    <property type="term" value="C:trans-Golgi network"/>
    <property type="evidence" value="ECO:0007669"/>
    <property type="project" value="TreeGrafter"/>
</dbReference>
<keyword evidence="11" id="KW-0333">Golgi apparatus</keyword>
<keyword evidence="10 19" id="KW-1133">Transmembrane helix</keyword>
<name>A0AAD9D312_PAPLA</name>
<dbReference type="NCBIfam" id="TIGR01494">
    <property type="entry name" value="ATPase_P-type"/>
    <property type="match status" value="2"/>
</dbReference>
<dbReference type="EC" id="7.6.2.1" evidence="19"/>
<dbReference type="PANTHER" id="PTHR24092:SF150">
    <property type="entry name" value="PHOSPHOLIPID-TRANSPORTING ATPASE"/>
    <property type="match status" value="1"/>
</dbReference>
<dbReference type="FunFam" id="3.40.50.1000:FF:000010">
    <property type="entry name" value="Phospholipid-transporting ATPase"/>
    <property type="match status" value="1"/>
</dbReference>
<evidence type="ECO:0000256" key="9">
    <source>
        <dbReference type="ARBA" id="ARBA00022967"/>
    </source>
</evidence>
<comment type="similarity">
    <text evidence="3 19">Belongs to the cation transport ATPase (P-type) (TC 3.A.3) family. Type IV subfamily.</text>
</comment>
<evidence type="ECO:0000256" key="3">
    <source>
        <dbReference type="ARBA" id="ARBA00008109"/>
    </source>
</evidence>
<dbReference type="InterPro" id="IPR032630">
    <property type="entry name" value="P_typ_ATPase_c"/>
</dbReference>
<reference evidence="24" key="1">
    <citation type="submission" date="2023-02" db="EMBL/GenBank/DDBJ databases">
        <title>Identification and recombinant expression of a fungal hydrolase from Papiliotrema laurentii that hydrolyzes apple cutin and clears colloidal polyester polyurethane.</title>
        <authorList>
            <consortium name="DOE Joint Genome Institute"/>
            <person name="Roman V.A."/>
            <person name="Bojanowski C."/>
            <person name="Crable B.R."/>
            <person name="Wagner D.N."/>
            <person name="Hung C.S."/>
            <person name="Nadeau L.J."/>
            <person name="Schratz L."/>
            <person name="Haridas S."/>
            <person name="Pangilinan J."/>
            <person name="Lipzen A."/>
            <person name="Na H."/>
            <person name="Yan M."/>
            <person name="Ng V."/>
            <person name="Grigoriev I.V."/>
            <person name="Spatafora J.W."/>
            <person name="Barlow D."/>
            <person name="Biffinger J."/>
            <person name="Kelley-Loughnane N."/>
            <person name="Varaljay V.A."/>
            <person name="Crookes-Goodson W.J."/>
        </authorList>
    </citation>
    <scope>NUCLEOTIDE SEQUENCE</scope>
    <source>
        <strain evidence="24">5307AH</strain>
    </source>
</reference>
<comment type="catalytic activity">
    <reaction evidence="13 19">
        <text>ATP + H2O + phospholipidSide 1 = ADP + phosphate + phospholipidSide 2.</text>
        <dbReference type="EC" id="7.6.2.1"/>
    </reaction>
</comment>
<feature type="binding site" evidence="17">
    <location>
        <position position="851"/>
    </location>
    <ligand>
        <name>ATP</name>
        <dbReference type="ChEBI" id="CHEBI:30616"/>
    </ligand>
</feature>
<dbReference type="Pfam" id="PF00122">
    <property type="entry name" value="E1-E2_ATPase"/>
    <property type="match status" value="1"/>
</dbReference>
<comment type="caution">
    <text evidence="24">The sequence shown here is derived from an EMBL/GenBank/DDBJ whole genome shotgun (WGS) entry which is preliminary data.</text>
</comment>
<evidence type="ECO:0000259" key="22">
    <source>
        <dbReference type="Pfam" id="PF16209"/>
    </source>
</evidence>
<evidence type="ECO:0000313" key="25">
    <source>
        <dbReference type="Proteomes" id="UP001182556"/>
    </source>
</evidence>
<evidence type="ECO:0000256" key="17">
    <source>
        <dbReference type="PIRSR" id="PIRSR606539-2"/>
    </source>
</evidence>
<keyword evidence="7 17" id="KW-0067">ATP-binding</keyword>
<keyword evidence="9 19" id="KW-1278">Translocase</keyword>
<feature type="compositionally biased region" description="Polar residues" evidence="20">
    <location>
        <begin position="40"/>
        <end position="63"/>
    </location>
</feature>
<feature type="domain" description="P-type ATPase N-terminal" evidence="22">
    <location>
        <begin position="207"/>
        <end position="273"/>
    </location>
</feature>
<dbReference type="FunFam" id="2.70.150.10:FF:000026">
    <property type="entry name" value="Phospholipid-transporting ATPase"/>
    <property type="match status" value="1"/>
</dbReference>
<dbReference type="CDD" id="cd02073">
    <property type="entry name" value="P-type_ATPase_APLT_Dnf-like"/>
    <property type="match status" value="1"/>
</dbReference>
<evidence type="ECO:0000256" key="8">
    <source>
        <dbReference type="ARBA" id="ARBA00022842"/>
    </source>
</evidence>
<evidence type="ECO:0000256" key="6">
    <source>
        <dbReference type="ARBA" id="ARBA00022741"/>
    </source>
</evidence>
<dbReference type="SFLD" id="SFLDG00002">
    <property type="entry name" value="C1.7:_P-type_atpase_like"/>
    <property type="match status" value="1"/>
</dbReference>
<dbReference type="InterPro" id="IPR001757">
    <property type="entry name" value="P_typ_ATPase"/>
</dbReference>
<comment type="subcellular location">
    <subcellularLocation>
        <location evidence="2">Golgi apparatus</location>
        <location evidence="2">trans-Golgi network membrane</location>
        <topology evidence="2">Multi-pass membrane protein</topology>
    </subcellularLocation>
    <subcellularLocation>
        <location evidence="19">Membrane</location>
        <topology evidence="19">Multi-pass membrane protein</topology>
    </subcellularLocation>
</comment>
<evidence type="ECO:0000256" key="12">
    <source>
        <dbReference type="ARBA" id="ARBA00023136"/>
    </source>
</evidence>
<feature type="active site" description="4-aspartylphosphate intermediate" evidence="16">
    <location>
        <position position="588"/>
    </location>
</feature>
<evidence type="ECO:0000256" key="16">
    <source>
        <dbReference type="PIRSR" id="PIRSR606539-1"/>
    </source>
</evidence>
<feature type="binding site" evidence="18">
    <location>
        <position position="590"/>
    </location>
    <ligand>
        <name>Mg(2+)</name>
        <dbReference type="ChEBI" id="CHEBI:18420"/>
    </ligand>
</feature>
<feature type="binding site" evidence="18">
    <location>
        <position position="969"/>
    </location>
    <ligand>
        <name>Mg(2+)</name>
        <dbReference type="ChEBI" id="CHEBI:18420"/>
    </ligand>
</feature>
<evidence type="ECO:0000256" key="10">
    <source>
        <dbReference type="ARBA" id="ARBA00022989"/>
    </source>
</evidence>
<dbReference type="Pfam" id="PF13246">
    <property type="entry name" value="Cation_ATPase"/>
    <property type="match status" value="1"/>
</dbReference>
<feature type="binding site" evidence="17">
    <location>
        <position position="949"/>
    </location>
    <ligand>
        <name>ATP</name>
        <dbReference type="ChEBI" id="CHEBI:30616"/>
    </ligand>
</feature>
<evidence type="ECO:0000256" key="20">
    <source>
        <dbReference type="SAM" id="MobiDB-lite"/>
    </source>
</evidence>
<evidence type="ECO:0000313" key="24">
    <source>
        <dbReference type="EMBL" id="KAK1924336.1"/>
    </source>
</evidence>
<dbReference type="NCBIfam" id="TIGR01652">
    <property type="entry name" value="ATPase-Plipid"/>
    <property type="match status" value="1"/>
</dbReference>
<keyword evidence="6 17" id="KW-0547">Nucleotide-binding</keyword>
<evidence type="ECO:0000256" key="13">
    <source>
        <dbReference type="ARBA" id="ARBA00034036"/>
    </source>
</evidence>
<sequence>MAHPGDPFDDILQPKPLSARQPTFEDDPFGDDDPFNNPPSSQSAGPSHNQVRGPNAREGTQQHGFALDPFFDDDDEYGHPNSSNAYLPTSSNLDVDNEFGRSEPSLMESSRPFASSGAMPAGFTGMGEDKQYHPSKGYGGGGADFLDDDEEPSPYAFSASHDGPYSGRQRGRWARIKEDYLTDVDWTFGVNKLLGRRSKFDGMPRDIALNDPEANKVKGFESNAVSTGKYGPITFLPKFLFSEFSRSANLFFLFTACIQQVPNVSPTGRYTTIVPLAVVLVASAFKEIQEDMKRHASDKSLNNNAAEVLVNQQFEKRPWRKIRVGDIIRLSANSFIPADMILLSSSEPDGLCYIETANLDGETNLKIKQAHPTTASLINPQAISLLRGHLQSEAPNSSLYTYDGTFQLSSAQPGSAPTRVPVGPNQMLLRGAQLRNTEWVYGVVVNAGHETKLMRNATEAPIKRTAVERQVNMQILYLFILLLILSLVSTIGSSIRKWFFSQQDWYLNGDVTGNKAKQFVEDILTFIILYNNLIPISLIMTIEVVKFWQASLINSDLDMYYAPTDTPALCRTSSLVEELGQIAYIFSDKTGTLTCNEMEFRECSIFGTMYAQTVDDNKREQGQKTFDVLRQRSSESTEEGAAIREFLSLLAVCHTVIPEERDGKMVFQASSPDEAALVAGAELLGYRFHTRKPKSVFIDVDGESKEYEILNVCEFNSSRKRMSTVVRGPDGRIKLYTKGADTVIFERLAADQQFSEPTLIHLEDYATEGLRTLCLAYRNISEAEYAEWSALYDNAASQMSGRAEALDTVAEAIEQNLQLLGATAIEDKLQDGVPDAIHTLQQAGIKIWVLTGDRQETAINIGLSCRLISESMNLVIINTETMAETSDLLNKRLFALKNQRLGGDTEELALIIDGKSLTFALEKECSDVFLELAIMCKAVVCCRVSPLQKALVVKLVKQSTKAPLLAIGDGANDVSMIQAAHVGVGISGVEGLQAARSADVAISQFRFLRKLLLVHGSWSYQRLSKLIFFSFYKNITFALTLFWYSWFNDFSGQIAFEGWSMSYYNVIFTILPPLVIGIFDQFVSARMLDRYPQLYQLGQQNYFFAPIKFFYWVGNAFYHSIVLFAFTSLVFRGDLLASDGKNSGLWVWGTTLYLSVLLTVLGKAALISDVWTKYTLAAIPGSFVFTMVALPLYAIIAPLLNFSKPYQGIVSRLWGDAVFYFVLLLFPTICLLRDYVWKYYRRTYHPAPYHIVQEIQKFNLSDYRPRQEQFQKAIKKVRATQRMRRQRGFAFSQTETNNQDQTRLIRSYDTSQARPTGY</sequence>
<feature type="binding site" evidence="17">
    <location>
        <position position="973"/>
    </location>
    <ligand>
        <name>ATP</name>
        <dbReference type="ChEBI" id="CHEBI:30616"/>
    </ligand>
</feature>
<feature type="compositionally biased region" description="Acidic residues" evidence="20">
    <location>
        <begin position="24"/>
        <end position="34"/>
    </location>
</feature>
<feature type="binding site" evidence="17">
    <location>
        <position position="589"/>
    </location>
    <ligand>
        <name>ATP</name>
        <dbReference type="ChEBI" id="CHEBI:30616"/>
    </ligand>
</feature>
<keyword evidence="25" id="KW-1185">Reference proteome</keyword>
<feature type="binding site" evidence="17">
    <location>
        <position position="972"/>
    </location>
    <ligand>
        <name>ATP</name>
        <dbReference type="ChEBI" id="CHEBI:30616"/>
    </ligand>
</feature>
<accession>A0AAD9D312</accession>
<comment type="catalytic activity">
    <reaction evidence="15">
        <text>a 1,2-diacyl-sn-glycero-3-phospho-L-serine(out) + ATP + H2O = a 1,2-diacyl-sn-glycero-3-phospho-L-serine(in) + ADP + phosphate + H(+)</text>
        <dbReference type="Rhea" id="RHEA:38567"/>
        <dbReference type="ChEBI" id="CHEBI:15377"/>
        <dbReference type="ChEBI" id="CHEBI:15378"/>
        <dbReference type="ChEBI" id="CHEBI:30616"/>
        <dbReference type="ChEBI" id="CHEBI:43474"/>
        <dbReference type="ChEBI" id="CHEBI:57262"/>
        <dbReference type="ChEBI" id="CHEBI:456216"/>
    </reaction>
    <physiologicalReaction direction="left-to-right" evidence="15">
        <dbReference type="Rhea" id="RHEA:38568"/>
    </physiologicalReaction>
</comment>
<feature type="transmembrane region" description="Helical" evidence="19">
    <location>
        <begin position="1026"/>
        <end position="1046"/>
    </location>
</feature>
<organism evidence="24 25">
    <name type="scientific">Papiliotrema laurentii</name>
    <name type="common">Cryptococcus laurentii</name>
    <dbReference type="NCBI Taxonomy" id="5418"/>
    <lineage>
        <taxon>Eukaryota</taxon>
        <taxon>Fungi</taxon>
        <taxon>Dikarya</taxon>
        <taxon>Basidiomycota</taxon>
        <taxon>Agaricomycotina</taxon>
        <taxon>Tremellomycetes</taxon>
        <taxon>Tremellales</taxon>
        <taxon>Rhynchogastremaceae</taxon>
        <taxon>Papiliotrema</taxon>
    </lineage>
</organism>
<evidence type="ECO:0000256" key="15">
    <source>
        <dbReference type="ARBA" id="ARBA00051303"/>
    </source>
</evidence>
<dbReference type="FunFam" id="3.40.1110.10:FF:000064">
    <property type="entry name" value="Phospholipid-transporting ATPase"/>
    <property type="match status" value="1"/>
</dbReference>